<organism evidence="1 2">
    <name type="scientific">Araneus ventricosus</name>
    <name type="common">Orbweaver spider</name>
    <name type="synonym">Epeira ventricosa</name>
    <dbReference type="NCBI Taxonomy" id="182803"/>
    <lineage>
        <taxon>Eukaryota</taxon>
        <taxon>Metazoa</taxon>
        <taxon>Ecdysozoa</taxon>
        <taxon>Arthropoda</taxon>
        <taxon>Chelicerata</taxon>
        <taxon>Arachnida</taxon>
        <taxon>Araneae</taxon>
        <taxon>Araneomorphae</taxon>
        <taxon>Entelegynae</taxon>
        <taxon>Araneoidea</taxon>
        <taxon>Araneidae</taxon>
        <taxon>Araneus</taxon>
    </lineage>
</organism>
<proteinExistence type="predicted"/>
<dbReference type="Proteomes" id="UP000499080">
    <property type="component" value="Unassembled WGS sequence"/>
</dbReference>
<gene>
    <name evidence="1" type="ORF">AVEN_53394_1</name>
</gene>
<evidence type="ECO:0000313" key="2">
    <source>
        <dbReference type="Proteomes" id="UP000499080"/>
    </source>
</evidence>
<dbReference type="AlphaFoldDB" id="A0A4Y2ABR2"/>
<comment type="caution">
    <text evidence="1">The sequence shown here is derived from an EMBL/GenBank/DDBJ whole genome shotgun (WGS) entry which is preliminary data.</text>
</comment>
<reference evidence="1 2" key="1">
    <citation type="journal article" date="2019" name="Sci. Rep.">
        <title>Orb-weaving spider Araneus ventricosus genome elucidates the spidroin gene catalogue.</title>
        <authorList>
            <person name="Kono N."/>
            <person name="Nakamura H."/>
            <person name="Ohtoshi R."/>
            <person name="Moran D.A.P."/>
            <person name="Shinohara A."/>
            <person name="Yoshida Y."/>
            <person name="Fujiwara M."/>
            <person name="Mori M."/>
            <person name="Tomita M."/>
            <person name="Arakawa K."/>
        </authorList>
    </citation>
    <scope>NUCLEOTIDE SEQUENCE [LARGE SCALE GENOMIC DNA]</scope>
</reference>
<name>A0A4Y2ABR2_ARAVE</name>
<protein>
    <submittedName>
        <fullName evidence="1">Uncharacterized protein</fullName>
    </submittedName>
</protein>
<accession>A0A4Y2ABR2</accession>
<dbReference type="EMBL" id="BGPR01000010">
    <property type="protein sequence ID" value="GBL76705.1"/>
    <property type="molecule type" value="Genomic_DNA"/>
</dbReference>
<keyword evidence="2" id="KW-1185">Reference proteome</keyword>
<sequence length="103" mass="11533">MESVGQKGISHSPGDDSERIHSLSLPFFPCSCAPNGNRFAFGSNRPVSPSVDLSFASDSINRNETDVSASTCLPHLETISGYERHWRQKAKRNYLYLEERLCK</sequence>
<evidence type="ECO:0000313" key="1">
    <source>
        <dbReference type="EMBL" id="GBL76705.1"/>
    </source>
</evidence>